<dbReference type="EMBL" id="JACIDU010000004">
    <property type="protein sequence ID" value="MBB4102732.1"/>
    <property type="molecule type" value="Genomic_DNA"/>
</dbReference>
<dbReference type="AlphaFoldDB" id="A0A7W6K051"/>
<dbReference type="RefSeq" id="WP_183790597.1">
    <property type="nucleotide sequence ID" value="NZ_JACIDU010000004.1"/>
</dbReference>
<comment type="caution">
    <text evidence="2">The sequence shown here is derived from an EMBL/GenBank/DDBJ whole genome shotgun (WGS) entry which is preliminary data.</text>
</comment>
<keyword evidence="1" id="KW-0732">Signal</keyword>
<reference evidence="2 3" key="1">
    <citation type="submission" date="2020-08" db="EMBL/GenBank/DDBJ databases">
        <title>Genomic Encyclopedia of Type Strains, Phase IV (KMG-IV): sequencing the most valuable type-strain genomes for metagenomic binning, comparative biology and taxonomic classification.</title>
        <authorList>
            <person name="Goeker M."/>
        </authorList>
    </citation>
    <scope>NUCLEOTIDE SEQUENCE [LARGE SCALE GENOMIC DNA]</scope>
    <source>
        <strain evidence="2 3">DSM 26385</strain>
    </source>
</reference>
<accession>A0A7W6K051</accession>
<keyword evidence="3" id="KW-1185">Reference proteome</keyword>
<feature type="chain" id="PRO_5030692056" description="DUF945 domain-containing protein" evidence="1">
    <location>
        <begin position="31"/>
        <end position="402"/>
    </location>
</feature>
<evidence type="ECO:0000313" key="2">
    <source>
        <dbReference type="EMBL" id="MBB4102732.1"/>
    </source>
</evidence>
<name>A0A7W6K051_9HYPH</name>
<proteinExistence type="predicted"/>
<organism evidence="2 3">
    <name type="scientific">Allorhizobium borbori</name>
    <dbReference type="NCBI Taxonomy" id="485907"/>
    <lineage>
        <taxon>Bacteria</taxon>
        <taxon>Pseudomonadati</taxon>
        <taxon>Pseudomonadota</taxon>
        <taxon>Alphaproteobacteria</taxon>
        <taxon>Hyphomicrobiales</taxon>
        <taxon>Rhizobiaceae</taxon>
        <taxon>Rhizobium/Agrobacterium group</taxon>
        <taxon>Allorhizobium</taxon>
    </lineage>
</organism>
<protein>
    <recommendedName>
        <fullName evidence="4">DUF945 domain-containing protein</fullName>
    </recommendedName>
</protein>
<evidence type="ECO:0008006" key="4">
    <source>
        <dbReference type="Google" id="ProtNLM"/>
    </source>
</evidence>
<sequence length="402" mass="41524">MASNATFRPVRALLTAGLVSTALLPLPALALDGQALLAKINAVQAENGGLKISAAETNVSGNNVVLKNVTFTAPDKAGGPDHSFTLSDVSLTDVKEEADGGYVIGEVTTPSVKTTNEGTELAIGAISISGLVVPADPKAPGLKSLSYYDKANIGPITVTTNGKQYLSIGSVESSMTPAEDGPGVAFETYATAVAITPEPSDAAWLTDFGMSSLRGELAVSGSWLAQDGEITLDEVTLTADKLGTLSLYLGLTGMTEQLYGSIKQTTESLKNAGGDDAAQAQAGQLALFGIAQQINVSDLSLSFEDDGFTKRALDYAGKSQGISGKQAGDAAKAMVPLLLAQYGIKDPENNITNAIQTFIGNPQNLSIEYAPEKPVPVLQIVSSPLEILNGTDTTVTANEDPE</sequence>
<evidence type="ECO:0000256" key="1">
    <source>
        <dbReference type="SAM" id="SignalP"/>
    </source>
</evidence>
<feature type="signal peptide" evidence="1">
    <location>
        <begin position="1"/>
        <end position="30"/>
    </location>
</feature>
<evidence type="ECO:0000313" key="3">
    <source>
        <dbReference type="Proteomes" id="UP000584824"/>
    </source>
</evidence>
<dbReference type="Proteomes" id="UP000584824">
    <property type="component" value="Unassembled WGS sequence"/>
</dbReference>
<gene>
    <name evidence="2" type="ORF">GGQ66_001275</name>
</gene>